<name>A0A8H3PJY7_9LECA</name>
<keyword evidence="13" id="KW-1185">Reference proteome</keyword>
<dbReference type="GO" id="GO:0004190">
    <property type="term" value="F:aspartic-type endopeptidase activity"/>
    <property type="evidence" value="ECO:0007669"/>
    <property type="project" value="UniProtKB-KW"/>
</dbReference>
<feature type="active site" evidence="7">
    <location>
        <position position="103"/>
    </location>
</feature>
<evidence type="ECO:0000313" key="13">
    <source>
        <dbReference type="Proteomes" id="UP000664203"/>
    </source>
</evidence>
<protein>
    <submittedName>
        <fullName evidence="12">Vacuolar protease A</fullName>
    </submittedName>
</protein>
<keyword evidence="5 8" id="KW-1015">Disulfide bond</keyword>
<evidence type="ECO:0000256" key="5">
    <source>
        <dbReference type="ARBA" id="ARBA00023157"/>
    </source>
</evidence>
<evidence type="ECO:0000256" key="1">
    <source>
        <dbReference type="ARBA" id="ARBA00007447"/>
    </source>
</evidence>
<dbReference type="GO" id="GO:0000324">
    <property type="term" value="C:fungal-type vacuole"/>
    <property type="evidence" value="ECO:0007669"/>
    <property type="project" value="TreeGrafter"/>
</dbReference>
<keyword evidence="4 9" id="KW-0378">Hydrolase</keyword>
<dbReference type="FunFam" id="2.40.70.10:FF:000008">
    <property type="entry name" value="Cathepsin D"/>
    <property type="match status" value="1"/>
</dbReference>
<dbReference type="PANTHER" id="PTHR47966">
    <property type="entry name" value="BETA-SITE APP-CLEAVING ENZYME, ISOFORM A-RELATED"/>
    <property type="match status" value="1"/>
</dbReference>
<dbReference type="InterPro" id="IPR001969">
    <property type="entry name" value="Aspartic_peptidase_AS"/>
</dbReference>
<gene>
    <name evidence="12" type="primary">PEP2_2</name>
    <name evidence="12" type="ORF">ALECFALPRED_009989</name>
</gene>
<sequence length="403" mass="43685">MRTTFVAAAAVILSSASGETDQRSLQAVGQDLASVGTVSQSPSIAGELIGELCQSALLQSGDLTFASAEGSSYRLLIKNYRNDEYYATVSIGTPPQEFDVVLDTGSANLWVPSLKCKALDCKLHRQYDSSSSSSYRENGSRFEIDYGSRGDGASGYISQDTVSIGGLSVNGQDFAEATDVHGEQFVYGKRDGVFGLSFQKHAVNLVVPPFYNMINQGLLSEPVFAFYFGNASREGDEAEMTLGGTNSDHYSGDLVELPLRRNITWETDFDSITFGDWTAELNCTGASIDTGASMIVLPSPLADLINEKMGATRDANGQYNIECETRKHLPDVTFTLAGHNFSIGPEDYVFDIEGSCISFFFSNDDSTSECPFALFGTVFLRKWYSVFDLGTKTISFAKAKATI</sequence>
<dbReference type="InterPro" id="IPR033121">
    <property type="entry name" value="PEPTIDASE_A1"/>
</dbReference>
<comment type="caution">
    <text evidence="12">The sequence shown here is derived from an EMBL/GenBank/DDBJ whole genome shotgun (WGS) entry which is preliminary data.</text>
</comment>
<keyword evidence="3 9" id="KW-0064">Aspartyl protease</keyword>
<feature type="disulfide bond" evidence="8">
    <location>
        <begin position="323"/>
        <end position="356"/>
    </location>
</feature>
<evidence type="ECO:0000256" key="2">
    <source>
        <dbReference type="ARBA" id="ARBA00022670"/>
    </source>
</evidence>
<dbReference type="InterPro" id="IPR001461">
    <property type="entry name" value="Aspartic_peptidase_A1"/>
</dbReference>
<feature type="chain" id="PRO_5034354056" evidence="10">
    <location>
        <begin position="19"/>
        <end position="403"/>
    </location>
</feature>
<keyword evidence="10" id="KW-0732">Signal</keyword>
<keyword evidence="2 9" id="KW-0645">Protease</keyword>
<dbReference type="Pfam" id="PF00026">
    <property type="entry name" value="Asp"/>
    <property type="match status" value="1"/>
</dbReference>
<dbReference type="PROSITE" id="PS00141">
    <property type="entry name" value="ASP_PROTEASE"/>
    <property type="match status" value="1"/>
</dbReference>
<evidence type="ECO:0000256" key="3">
    <source>
        <dbReference type="ARBA" id="ARBA00022750"/>
    </source>
</evidence>
<dbReference type="FunFam" id="2.40.70.10:FF:000002">
    <property type="entry name" value="Vacuolar aspartic proteinase"/>
    <property type="match status" value="1"/>
</dbReference>
<evidence type="ECO:0000256" key="10">
    <source>
        <dbReference type="SAM" id="SignalP"/>
    </source>
</evidence>
<keyword evidence="6" id="KW-0325">Glycoprotein</keyword>
<feature type="disulfide bond" evidence="8">
    <location>
        <begin position="116"/>
        <end position="121"/>
    </location>
</feature>
<evidence type="ECO:0000256" key="4">
    <source>
        <dbReference type="ARBA" id="ARBA00022801"/>
    </source>
</evidence>
<organism evidence="12 13">
    <name type="scientific">Alectoria fallacina</name>
    <dbReference type="NCBI Taxonomy" id="1903189"/>
    <lineage>
        <taxon>Eukaryota</taxon>
        <taxon>Fungi</taxon>
        <taxon>Dikarya</taxon>
        <taxon>Ascomycota</taxon>
        <taxon>Pezizomycotina</taxon>
        <taxon>Lecanoromycetes</taxon>
        <taxon>OSLEUM clade</taxon>
        <taxon>Lecanoromycetidae</taxon>
        <taxon>Lecanorales</taxon>
        <taxon>Lecanorineae</taxon>
        <taxon>Parmeliaceae</taxon>
        <taxon>Alectoria</taxon>
    </lineage>
</organism>
<dbReference type="GO" id="GO:0006508">
    <property type="term" value="P:proteolysis"/>
    <property type="evidence" value="ECO:0007669"/>
    <property type="project" value="UniProtKB-KW"/>
</dbReference>
<feature type="active site" evidence="7">
    <location>
        <position position="289"/>
    </location>
</feature>
<dbReference type="InterPro" id="IPR021109">
    <property type="entry name" value="Peptidase_aspartic_dom_sf"/>
</dbReference>
<dbReference type="Proteomes" id="UP000664203">
    <property type="component" value="Unassembled WGS sequence"/>
</dbReference>
<dbReference type="EMBL" id="CAJPDR010000801">
    <property type="protein sequence ID" value="CAF9942737.1"/>
    <property type="molecule type" value="Genomic_DNA"/>
</dbReference>
<evidence type="ECO:0000256" key="8">
    <source>
        <dbReference type="PIRSR" id="PIRSR601461-2"/>
    </source>
</evidence>
<comment type="similarity">
    <text evidence="1 9">Belongs to the peptidase A1 family.</text>
</comment>
<dbReference type="Gene3D" id="2.40.70.10">
    <property type="entry name" value="Acid Proteases"/>
    <property type="match status" value="2"/>
</dbReference>
<evidence type="ECO:0000256" key="9">
    <source>
        <dbReference type="RuleBase" id="RU000454"/>
    </source>
</evidence>
<dbReference type="AlphaFoldDB" id="A0A8H3PJY7"/>
<dbReference type="SUPFAM" id="SSF50630">
    <property type="entry name" value="Acid proteases"/>
    <property type="match status" value="1"/>
</dbReference>
<feature type="domain" description="Peptidase A1" evidence="11">
    <location>
        <begin position="85"/>
        <end position="397"/>
    </location>
</feature>
<reference evidence="12" key="1">
    <citation type="submission" date="2021-03" db="EMBL/GenBank/DDBJ databases">
        <authorList>
            <person name="Tagirdzhanova G."/>
        </authorList>
    </citation>
    <scope>NUCLEOTIDE SEQUENCE</scope>
</reference>
<evidence type="ECO:0000256" key="6">
    <source>
        <dbReference type="ARBA" id="ARBA00023180"/>
    </source>
</evidence>
<evidence type="ECO:0000256" key="7">
    <source>
        <dbReference type="PIRSR" id="PIRSR601461-1"/>
    </source>
</evidence>
<feature type="signal peptide" evidence="10">
    <location>
        <begin position="1"/>
        <end position="18"/>
    </location>
</feature>
<dbReference type="PRINTS" id="PR00792">
    <property type="entry name" value="PEPSIN"/>
</dbReference>
<dbReference type="PROSITE" id="PS51767">
    <property type="entry name" value="PEPTIDASE_A1"/>
    <property type="match status" value="1"/>
</dbReference>
<dbReference type="OrthoDB" id="15189at2759"/>
<proteinExistence type="inferred from homology"/>
<accession>A0A8H3PJY7</accession>
<dbReference type="PANTHER" id="PTHR47966:SF51">
    <property type="entry name" value="BETA-SITE APP-CLEAVING ENZYME, ISOFORM A-RELATED"/>
    <property type="match status" value="1"/>
</dbReference>
<evidence type="ECO:0000259" key="11">
    <source>
        <dbReference type="PROSITE" id="PS51767"/>
    </source>
</evidence>
<evidence type="ECO:0000313" key="12">
    <source>
        <dbReference type="EMBL" id="CAF9942737.1"/>
    </source>
</evidence>